<protein>
    <submittedName>
        <fullName evidence="2">Uncharacterized protein</fullName>
    </submittedName>
</protein>
<feature type="region of interest" description="Disordered" evidence="1">
    <location>
        <begin position="145"/>
        <end position="204"/>
    </location>
</feature>
<feature type="region of interest" description="Disordered" evidence="1">
    <location>
        <begin position="1"/>
        <end position="49"/>
    </location>
</feature>
<organism evidence="2 3">
    <name type="scientific">Metschnikowia bicuspidata var. bicuspidata NRRL YB-4993</name>
    <dbReference type="NCBI Taxonomy" id="869754"/>
    <lineage>
        <taxon>Eukaryota</taxon>
        <taxon>Fungi</taxon>
        <taxon>Dikarya</taxon>
        <taxon>Ascomycota</taxon>
        <taxon>Saccharomycotina</taxon>
        <taxon>Pichiomycetes</taxon>
        <taxon>Metschnikowiaceae</taxon>
        <taxon>Metschnikowia</taxon>
    </lineage>
</organism>
<sequence>MAAEEGENVKFLRGTSNTAAKPQGTASSISRRANSYQLQSNAGEPRTSEDLRQTALRNGLTRVNSASRVDGFTNSGRSHMTPKNRNIPMVAAPVVGRISDNRWGTYSLNQPINNVLVPTNESISEPHEDLNVAQKASISPLTQIHRPTGKTHSFDQAGIEINESKRGDLRSEKTSRGSSRSSLRDFHPRERSVGRFPDKKSNHNSMFSLVPMGLSDSEAEVCGDERALLIEADKSEDLEALYEENYEEAYLQIPGLADATSVLDFMKGHEKAQETKQSIDAVSIGSSLDRPTTRTHQKLLDMKLLRLRQEAASAASTATLAMGGLRNLPEYAVKIQHESVVSQWTQIRLRFSSHPENTEGRRTNIACRAGVLGSIKRNEAELAMKAGDRRALESRITKDNVASYLHEMWHDQSFETQPGDVFFDAGNLVDNGDQSASADMMQMAKNVLLTRT</sequence>
<feature type="compositionally biased region" description="Basic and acidic residues" evidence="1">
    <location>
        <begin position="162"/>
        <end position="175"/>
    </location>
</feature>
<keyword evidence="3" id="KW-1185">Reference proteome</keyword>
<accession>A0A1A0HGK8</accession>
<proteinExistence type="predicted"/>
<dbReference type="AlphaFoldDB" id="A0A1A0HGK8"/>
<evidence type="ECO:0000313" key="2">
    <source>
        <dbReference type="EMBL" id="OBA23304.1"/>
    </source>
</evidence>
<reference evidence="2 3" key="1">
    <citation type="submission" date="2016-05" db="EMBL/GenBank/DDBJ databases">
        <title>Comparative genomics of biotechnologically important yeasts.</title>
        <authorList>
            <consortium name="DOE Joint Genome Institute"/>
            <person name="Riley R."/>
            <person name="Haridas S."/>
            <person name="Wolfe K.H."/>
            <person name="Lopes M.R."/>
            <person name="Hittinger C.T."/>
            <person name="Goker M."/>
            <person name="Salamov A."/>
            <person name="Wisecaver J."/>
            <person name="Long T.M."/>
            <person name="Aerts A.L."/>
            <person name="Barry K."/>
            <person name="Choi C."/>
            <person name="Clum A."/>
            <person name="Coughlan A.Y."/>
            <person name="Deshpande S."/>
            <person name="Douglass A.P."/>
            <person name="Hanson S.J."/>
            <person name="Klenk H.-P."/>
            <person name="LaButti K."/>
            <person name="Lapidus A."/>
            <person name="Lindquist E."/>
            <person name="Lipzen A."/>
            <person name="Meier-kolthoff J.P."/>
            <person name="Ohm R.A."/>
            <person name="Otillar R.P."/>
            <person name="Pangilinan J."/>
            <person name="Peng Y."/>
            <person name="Rokas A."/>
            <person name="Rosa C.A."/>
            <person name="Scheuner C."/>
            <person name="Sibirny A.A."/>
            <person name="Slot J.C."/>
            <person name="Stielow J.B."/>
            <person name="Sun H."/>
            <person name="Kurtzman C.P."/>
            <person name="Blackwell M."/>
            <person name="Grigoriev I.V."/>
            <person name="Jeffries T.W."/>
        </authorList>
    </citation>
    <scope>NUCLEOTIDE SEQUENCE [LARGE SCALE GENOMIC DNA]</scope>
    <source>
        <strain evidence="2 3">NRRL YB-4993</strain>
    </source>
</reference>
<dbReference type="OrthoDB" id="4096810at2759"/>
<name>A0A1A0HGK8_9ASCO</name>
<feature type="compositionally biased region" description="Basic and acidic residues" evidence="1">
    <location>
        <begin position="182"/>
        <end position="201"/>
    </location>
</feature>
<dbReference type="Proteomes" id="UP000092555">
    <property type="component" value="Unassembled WGS sequence"/>
</dbReference>
<gene>
    <name evidence="2" type="ORF">METBIDRAFT_29812</name>
</gene>
<dbReference type="RefSeq" id="XP_018713785.1">
    <property type="nucleotide sequence ID" value="XM_018855485.1"/>
</dbReference>
<dbReference type="GeneID" id="30028461"/>
<evidence type="ECO:0000313" key="3">
    <source>
        <dbReference type="Proteomes" id="UP000092555"/>
    </source>
</evidence>
<dbReference type="EMBL" id="LXTC01000001">
    <property type="protein sequence ID" value="OBA23304.1"/>
    <property type="molecule type" value="Genomic_DNA"/>
</dbReference>
<feature type="compositionally biased region" description="Polar residues" evidence="1">
    <location>
        <begin position="14"/>
        <end position="42"/>
    </location>
</feature>
<evidence type="ECO:0000256" key="1">
    <source>
        <dbReference type="SAM" id="MobiDB-lite"/>
    </source>
</evidence>
<comment type="caution">
    <text evidence="2">The sequence shown here is derived from an EMBL/GenBank/DDBJ whole genome shotgun (WGS) entry which is preliminary data.</text>
</comment>